<keyword evidence="2" id="KW-0813">Transport</keyword>
<dbReference type="GO" id="GO:0005789">
    <property type="term" value="C:endoplasmic reticulum membrane"/>
    <property type="evidence" value="ECO:0007669"/>
    <property type="project" value="UniProtKB-SubCell"/>
</dbReference>
<evidence type="ECO:0000313" key="12">
    <source>
        <dbReference type="EMBL" id="KAL2506051.1"/>
    </source>
</evidence>
<evidence type="ECO:0000256" key="2">
    <source>
        <dbReference type="ARBA" id="ARBA00022448"/>
    </source>
</evidence>
<evidence type="ECO:0000256" key="6">
    <source>
        <dbReference type="ARBA" id="ARBA00023136"/>
    </source>
</evidence>
<evidence type="ECO:0000256" key="8">
    <source>
        <dbReference type="ARBA" id="ARBA00025100"/>
    </source>
</evidence>
<feature type="transmembrane region" description="Helical" evidence="11">
    <location>
        <begin position="262"/>
        <end position="282"/>
    </location>
</feature>
<reference evidence="13" key="1">
    <citation type="submission" date="2024-07" db="EMBL/GenBank/DDBJ databases">
        <title>Two chromosome-level genome assemblies of Korean endemic species Abeliophyllum distichum and Forsythia ovata (Oleaceae).</title>
        <authorList>
            <person name="Jang H."/>
        </authorList>
    </citation>
    <scope>NUCLEOTIDE SEQUENCE [LARGE SCALE GENOMIC DNA]</scope>
</reference>
<evidence type="ECO:0000256" key="10">
    <source>
        <dbReference type="SAM" id="MobiDB-lite"/>
    </source>
</evidence>
<dbReference type="AlphaFoldDB" id="A0ABD1T0A7"/>
<keyword evidence="6 11" id="KW-0472">Membrane</keyword>
<dbReference type="InterPro" id="IPR045033">
    <property type="entry name" value="PILS1/3/4/5/7"/>
</dbReference>
<dbReference type="GO" id="GO:0009734">
    <property type="term" value="P:auxin-activated signaling pathway"/>
    <property type="evidence" value="ECO:0007669"/>
    <property type="project" value="UniProtKB-KW"/>
</dbReference>
<evidence type="ECO:0000256" key="9">
    <source>
        <dbReference type="ARBA" id="ARBA00025752"/>
    </source>
</evidence>
<gene>
    <name evidence="12" type="ORF">Adt_21672</name>
</gene>
<feature type="transmembrane region" description="Helical" evidence="11">
    <location>
        <begin position="106"/>
        <end position="127"/>
    </location>
</feature>
<accession>A0ABD1T0A7</accession>
<feature type="transmembrane region" description="Helical" evidence="11">
    <location>
        <begin position="41"/>
        <end position="61"/>
    </location>
</feature>
<feature type="transmembrane region" description="Helical" evidence="11">
    <location>
        <begin position="402"/>
        <end position="423"/>
    </location>
</feature>
<keyword evidence="5 11" id="KW-1133">Transmembrane helix</keyword>
<keyword evidence="4" id="KW-0256">Endoplasmic reticulum</keyword>
<feature type="transmembrane region" description="Helical" evidence="11">
    <location>
        <begin position="73"/>
        <end position="94"/>
    </location>
</feature>
<dbReference type="PANTHER" id="PTHR31651">
    <property type="match status" value="1"/>
</dbReference>
<evidence type="ECO:0000256" key="11">
    <source>
        <dbReference type="SAM" id="Phobius"/>
    </source>
</evidence>
<keyword evidence="7" id="KW-0927">Auxin signaling pathway</keyword>
<comment type="subcellular location">
    <subcellularLocation>
        <location evidence="1">Endoplasmic reticulum membrane</location>
        <topology evidence="1">Multi-pass membrane protein</topology>
    </subcellularLocation>
</comment>
<evidence type="ECO:0000256" key="3">
    <source>
        <dbReference type="ARBA" id="ARBA00022692"/>
    </source>
</evidence>
<comment type="function">
    <text evidence="8">Involved in cellular auxin homeostasis by regulating auxin metabolism. Regulates intracellular auxin accumulation at the endoplasmic reticulum and thus auxin availability for nuclear auxin signaling.</text>
</comment>
<dbReference type="InterPro" id="IPR004776">
    <property type="entry name" value="Mem_transp_PIN-like"/>
</dbReference>
<dbReference type="PANTHER" id="PTHR31651:SF33">
    <property type="entry name" value="PROTEIN PIN-LIKES 1"/>
    <property type="match status" value="1"/>
</dbReference>
<feature type="compositionally biased region" description="Polar residues" evidence="10">
    <location>
        <begin position="193"/>
        <end position="212"/>
    </location>
</feature>
<sequence length="424" mass="46342">MGFLDLFAVSSIPVLKVLLVTGLGSYLALDRINILGEDARKHLNNIVFFVFNPALITSNLAKTITYESMVQMWFMPFNILITFIIGSALGWVVIQITRAPPHLHGLVIGCCAAGNLGNMLLIIIPAVCKERGSPFGDPDVCSKYGMAYASLSMAIGAIYLWSYVYNIIRISSSRNTKEVEINDFSITKSSRESSIVPSGWSSTEPLLSSDDITGSEDHLSEHQPNQLALPQTRFEEKPQVSFPDKIKQHLEMFLRKMNLKRLFAPSTTGAIVGFIVGLVPQIRKLLIGDTAPLHVIQDTSLLLGDGAIPAVTLIMGGNLLNGLKGSGIQKSIILGILIVRYVALPLLGIVVVKGALRFGLVHHNPLYQFVLLLQFALPPAMNIGTMSQLFGAGENECSVIMLWCYTLASITLTLWSTVFLWLVA</sequence>
<evidence type="ECO:0000256" key="4">
    <source>
        <dbReference type="ARBA" id="ARBA00022824"/>
    </source>
</evidence>
<comment type="similarity">
    <text evidence="9">Belongs to the auxin efflux carrier (TC 2.A.69.2) family.</text>
</comment>
<evidence type="ECO:0000313" key="13">
    <source>
        <dbReference type="Proteomes" id="UP001604336"/>
    </source>
</evidence>
<feature type="transmembrane region" description="Helical" evidence="11">
    <location>
        <begin position="147"/>
        <end position="168"/>
    </location>
</feature>
<comment type="caution">
    <text evidence="12">The sequence shown here is derived from an EMBL/GenBank/DDBJ whole genome shotgun (WGS) entry which is preliminary data.</text>
</comment>
<evidence type="ECO:0000256" key="1">
    <source>
        <dbReference type="ARBA" id="ARBA00004477"/>
    </source>
</evidence>
<evidence type="ECO:0000256" key="5">
    <source>
        <dbReference type="ARBA" id="ARBA00022989"/>
    </source>
</evidence>
<protein>
    <submittedName>
        <fullName evidence="12">Auxin efflux carrier family protein</fullName>
    </submittedName>
</protein>
<organism evidence="12 13">
    <name type="scientific">Abeliophyllum distichum</name>
    <dbReference type="NCBI Taxonomy" id="126358"/>
    <lineage>
        <taxon>Eukaryota</taxon>
        <taxon>Viridiplantae</taxon>
        <taxon>Streptophyta</taxon>
        <taxon>Embryophyta</taxon>
        <taxon>Tracheophyta</taxon>
        <taxon>Spermatophyta</taxon>
        <taxon>Magnoliopsida</taxon>
        <taxon>eudicotyledons</taxon>
        <taxon>Gunneridae</taxon>
        <taxon>Pentapetalae</taxon>
        <taxon>asterids</taxon>
        <taxon>lamiids</taxon>
        <taxon>Lamiales</taxon>
        <taxon>Oleaceae</taxon>
        <taxon>Forsythieae</taxon>
        <taxon>Abeliophyllum</taxon>
    </lineage>
</organism>
<name>A0ABD1T0A7_9LAMI</name>
<feature type="region of interest" description="Disordered" evidence="10">
    <location>
        <begin position="193"/>
        <end position="227"/>
    </location>
</feature>
<feature type="transmembrane region" description="Helical" evidence="11">
    <location>
        <begin position="332"/>
        <end position="354"/>
    </location>
</feature>
<proteinExistence type="inferred from homology"/>
<feature type="transmembrane region" description="Helical" evidence="11">
    <location>
        <begin position="302"/>
        <end position="320"/>
    </location>
</feature>
<dbReference type="EMBL" id="JBFOLK010000006">
    <property type="protein sequence ID" value="KAL2506051.1"/>
    <property type="molecule type" value="Genomic_DNA"/>
</dbReference>
<feature type="transmembrane region" description="Helical" evidence="11">
    <location>
        <begin position="6"/>
        <end position="29"/>
    </location>
</feature>
<keyword evidence="13" id="KW-1185">Reference proteome</keyword>
<feature type="transmembrane region" description="Helical" evidence="11">
    <location>
        <begin position="366"/>
        <end position="390"/>
    </location>
</feature>
<evidence type="ECO:0000256" key="7">
    <source>
        <dbReference type="ARBA" id="ARBA00023294"/>
    </source>
</evidence>
<keyword evidence="3 11" id="KW-0812">Transmembrane</keyword>
<dbReference type="Pfam" id="PF03547">
    <property type="entry name" value="Mem_trans"/>
    <property type="match status" value="1"/>
</dbReference>
<dbReference type="Proteomes" id="UP001604336">
    <property type="component" value="Unassembled WGS sequence"/>
</dbReference>